<protein>
    <recommendedName>
        <fullName evidence="2">AAA+ ATPase domain-containing protein</fullName>
    </recommendedName>
</protein>
<feature type="compositionally biased region" description="Low complexity" evidence="1">
    <location>
        <begin position="1367"/>
        <end position="1380"/>
    </location>
</feature>
<dbReference type="Pfam" id="PF08751">
    <property type="entry name" value="TrwC"/>
    <property type="match status" value="1"/>
</dbReference>
<sequence>MTIHKLTAGDGYTYLTRQVAGGDVQWERGQSAADYYTAKGNPPGRWTGRGAALLGLDGQQVSEDQMQALYGAGMHPRADAIIQRHLAENVRADMTERQLDALQDAAIRAATLGARFPVYQPLEQFTRRVGTRLEVIEQQTGRAATQAEVSRVQAEESRRARAAVAGFDVVFAPVKSAALLWALDTRPHVRQAVRHAHEAARDAALQMLEQHAAFTRTGKGGLAQIETNGLIAAMFDHYDSRAGDPNLHTHVAISSKVQGVDGKWRSLDARALYRITVAASEFYNTAFETELRRRIPVTFTVRSDTRDQREPIREITGIGLEFIEFFSSRRTDIEARYEQLLRRFRREHGHDPNRQIAHRLARQANLETRDAKKTPRSLQEMRADWAQSFTERFGPGAIGRLMSAVPDGPPPASAAASDVDIAALAATVVAGVSQMRSTWTVWNLRAEAERLVRAEVVLDGPEQHQALVTRVVESCLSPSLCIRVDGTTPLSEPEPLRRSDGSSVFAEHAATRYTSRLILDAEQRLVAAATTSTGVRVTAAQVAAALQAFDAHGITLDAGQRRLVTSFATDDRLVVAGLGPAGAGKTTAMRAYAHVAAHAGQHLVALATSSAASDVLGRELGVRAENLHKFVHEHTSGRYADQLRAGQPVPEQARMFALGPGDVVLLDEAGMAGTLTLDKLVQIAASRGAVVRLLGDHRQLGAVESGGALRLIATEAGAVELTTLYRFDDPAEAEATLKIRLGDSAGLDFYLTQNRIRSGSRQAMIEEAYASWKADMLAGRTTLMAAATGVNVTALAAQARLDRVEAGQVETEGIALHDGNRAGVGDWIVTRRNDRTLRVHHGKDWVKNGDAWSVVSRHRDGSLTVQHMEHRGTVRLPADYAAANVELLYATTTNRAQGSTVDTAHPLITSEMTRENLYVVLSRARQRTVLHVVTHELLAYDPDDRLDRVRHDARQYAAREILHNILSREGNEISATESIQRAADDACSLATLVPRRQHAATLLAQHTYTDLAHQTLPRPLARTITGCDAWPTAVTALAQAETRGWPARYLLALIARDDDLLTAQTPGRLLAWRIRDHLQSHPAPAHPAPSHAAPQPTPLPWLITGRRNSDGDPHLVRYVADADELISARVRHLTGIATGTQPAWLTPLGTPPADPHQRDEWERHIGVVAAYRDQHKVTTDDPHQILGPYPGPGSPEHSAYWHAVDSIAAARTITGLEPPRQSAVPDPTQLQGAAEAYLALPDDSRAAVQADLARRRGELWFGDRHSIDDHAVTRPVYAQDLRQILLERGNLSASSTRVAQRAAERPQGAPSTEPQPVEVESAIQRRAQRDAEREARKERARLSSQAAQARRRQQQQRAEQHRRHVQRAQPTQQLQPPAQQHDQRQERRLDR</sequence>
<dbReference type="Proteomes" id="UP000645217">
    <property type="component" value="Unassembled WGS sequence"/>
</dbReference>
<dbReference type="InterPro" id="IPR014862">
    <property type="entry name" value="TrwC"/>
</dbReference>
<dbReference type="InterPro" id="IPR050534">
    <property type="entry name" value="Coronavir_polyprotein_1ab"/>
</dbReference>
<dbReference type="RefSeq" id="WP_189163205.1">
    <property type="nucleotide sequence ID" value="NZ_BMNT01000012.1"/>
</dbReference>
<evidence type="ECO:0000256" key="1">
    <source>
        <dbReference type="SAM" id="MobiDB-lite"/>
    </source>
</evidence>
<dbReference type="Gene3D" id="2.30.30.940">
    <property type="match status" value="1"/>
</dbReference>
<dbReference type="SUPFAM" id="SSF52540">
    <property type="entry name" value="P-loop containing nucleoside triphosphate hydrolases"/>
    <property type="match status" value="2"/>
</dbReference>
<feature type="compositionally biased region" description="Basic residues" evidence="1">
    <location>
        <begin position="1349"/>
        <end position="1366"/>
    </location>
</feature>
<name>A0A917R0D2_9ACTN</name>
<dbReference type="SMART" id="SM00382">
    <property type="entry name" value="AAA"/>
    <property type="match status" value="1"/>
</dbReference>
<dbReference type="PANTHER" id="PTHR43788:SF8">
    <property type="entry name" value="DNA-BINDING PROTEIN SMUBP-2"/>
    <property type="match status" value="1"/>
</dbReference>
<comment type="caution">
    <text evidence="3">The sequence shown here is derived from an EMBL/GenBank/DDBJ whole genome shotgun (WGS) entry which is preliminary data.</text>
</comment>
<dbReference type="EMBL" id="BMNT01000012">
    <property type="protein sequence ID" value="GGK81863.1"/>
    <property type="molecule type" value="Genomic_DNA"/>
</dbReference>
<reference evidence="3" key="1">
    <citation type="journal article" date="2014" name="Int. J. Syst. Evol. Microbiol.">
        <title>Complete genome sequence of Corynebacterium casei LMG S-19264T (=DSM 44701T), isolated from a smear-ripened cheese.</title>
        <authorList>
            <consortium name="US DOE Joint Genome Institute (JGI-PGF)"/>
            <person name="Walter F."/>
            <person name="Albersmeier A."/>
            <person name="Kalinowski J."/>
            <person name="Ruckert C."/>
        </authorList>
    </citation>
    <scope>NUCLEOTIDE SEQUENCE</scope>
    <source>
        <strain evidence="3">JCM 13064</strain>
    </source>
</reference>
<feature type="compositionally biased region" description="Basic and acidic residues" evidence="1">
    <location>
        <begin position="1327"/>
        <end position="1341"/>
    </location>
</feature>
<dbReference type="SUPFAM" id="SSF55464">
    <property type="entry name" value="Origin of replication-binding domain, RBD-like"/>
    <property type="match status" value="1"/>
</dbReference>
<dbReference type="Pfam" id="PF13604">
    <property type="entry name" value="AAA_30"/>
    <property type="match status" value="1"/>
</dbReference>
<proteinExistence type="predicted"/>
<accession>A0A917R0D2</accession>
<evidence type="ECO:0000313" key="3">
    <source>
        <dbReference type="EMBL" id="GGK81863.1"/>
    </source>
</evidence>
<dbReference type="InterPro" id="IPR003593">
    <property type="entry name" value="AAA+_ATPase"/>
</dbReference>
<keyword evidence="4" id="KW-1185">Reference proteome</keyword>
<dbReference type="NCBIfam" id="NF041492">
    <property type="entry name" value="MobF"/>
    <property type="match status" value="1"/>
</dbReference>
<feature type="region of interest" description="Disordered" evidence="1">
    <location>
        <begin position="1292"/>
        <end position="1391"/>
    </location>
</feature>
<dbReference type="Gene3D" id="3.40.50.300">
    <property type="entry name" value="P-loop containing nucleotide triphosphate hydrolases"/>
    <property type="match status" value="2"/>
</dbReference>
<gene>
    <name evidence="3" type="ORF">GCM10007964_25640</name>
</gene>
<evidence type="ECO:0000313" key="4">
    <source>
        <dbReference type="Proteomes" id="UP000645217"/>
    </source>
</evidence>
<dbReference type="CDD" id="cd18809">
    <property type="entry name" value="SF1_C_RecD"/>
    <property type="match status" value="1"/>
</dbReference>
<dbReference type="PANTHER" id="PTHR43788">
    <property type="entry name" value="DNA2/NAM7 HELICASE FAMILY MEMBER"/>
    <property type="match status" value="1"/>
</dbReference>
<dbReference type="GO" id="GO:0043139">
    <property type="term" value="F:5'-3' DNA helicase activity"/>
    <property type="evidence" value="ECO:0007669"/>
    <property type="project" value="TreeGrafter"/>
</dbReference>
<evidence type="ECO:0000259" key="2">
    <source>
        <dbReference type="SMART" id="SM00382"/>
    </source>
</evidence>
<feature type="compositionally biased region" description="Basic and acidic residues" evidence="1">
    <location>
        <begin position="1381"/>
        <end position="1391"/>
    </location>
</feature>
<organism evidence="3 4">
    <name type="scientific">Sphaerisporangium melleum</name>
    <dbReference type="NCBI Taxonomy" id="321316"/>
    <lineage>
        <taxon>Bacteria</taxon>
        <taxon>Bacillati</taxon>
        <taxon>Actinomycetota</taxon>
        <taxon>Actinomycetes</taxon>
        <taxon>Streptosporangiales</taxon>
        <taxon>Streptosporangiaceae</taxon>
        <taxon>Sphaerisporangium</taxon>
    </lineage>
</organism>
<feature type="domain" description="AAA+ ATPase" evidence="2">
    <location>
        <begin position="571"/>
        <end position="811"/>
    </location>
</feature>
<reference evidence="3" key="2">
    <citation type="submission" date="2020-09" db="EMBL/GenBank/DDBJ databases">
        <authorList>
            <person name="Sun Q."/>
            <person name="Ohkuma M."/>
        </authorList>
    </citation>
    <scope>NUCLEOTIDE SEQUENCE</scope>
    <source>
        <strain evidence="3">JCM 13064</strain>
    </source>
</reference>
<dbReference type="InterPro" id="IPR027417">
    <property type="entry name" value="P-loop_NTPase"/>
</dbReference>